<sequence>MFKSELELLSKYLIEEYVGFDDKKDIITSMNFSNIHDFFPDVTEQLNKLHDPHLRIIDKLNTKKISILCKNHNNRLFVVKSIDPDISIGSEIIKIGEHSIQDIIENEADLLFDPNPERYEWHNVLRKYKTVTIKNGEVKNIFIASNDELYDEEYRIENHDDYIFIRLPDFKNVNALHELIKQNRNLLKRSKKFIIDVRDNRGGSDFAYYPLLEYIFPPGYILNIDYGLTFNYTKKYCDYMISKVDKDLMKMDEGETKEAFKEYRKRMSDNYGKGMIKFSDDIEPIVLDGIAQDIKVIVIANERCGSSGDNFVETVKHSEFVTVIGRATKGMNDYSNCSYLYLNDQFDLLCPYSRYNGLDHGVSMALKGISPDIEIPWTTEELSRDVLLEKAIKMLKE</sequence>
<dbReference type="InterPro" id="IPR005151">
    <property type="entry name" value="Tail-specific_protease"/>
</dbReference>
<comment type="caution">
    <text evidence="2">The sequence shown here is derived from an EMBL/GenBank/DDBJ whole genome shotgun (WGS) entry which is preliminary data.</text>
</comment>
<dbReference type="GO" id="GO:0006508">
    <property type="term" value="P:proteolysis"/>
    <property type="evidence" value="ECO:0007669"/>
    <property type="project" value="InterPro"/>
</dbReference>
<gene>
    <name evidence="2" type="ORF">BHU61_04130</name>
</gene>
<reference evidence="2 3" key="1">
    <citation type="journal article" date="2018" name="Front. Microbiol.">
        <title>Description and Comparative Genomics of Macrococcus caseolyticus subsp. hominis subsp. nov., Macrococcus goetzii sp. nov., Macrococcus epidermidis sp. nov., and Macrococcus bohemicus sp. nov., Novel Macrococci From Human Clinical Material With Virulence Potential and Suspected Uptake of Foreign DNA by Natural Transformation.</title>
        <authorList>
            <person name="Maslanova I."/>
            <person name="Wertheimer Z."/>
            <person name="Sedlacek I."/>
            <person name="Svec P."/>
            <person name="Indrakova A."/>
            <person name="Kovarovic V."/>
            <person name="Schumann P."/>
            <person name="Sproer C."/>
            <person name="Kralova S."/>
            <person name="Sedo O."/>
            <person name="Kristofova L."/>
            <person name="Vrbovska V."/>
            <person name="Fuzik T."/>
            <person name="Petras P."/>
            <person name="Zdrahal Z."/>
            <person name="Ruzickova V."/>
            <person name="Doskar J."/>
            <person name="Pantucek R."/>
        </authorList>
    </citation>
    <scope>NUCLEOTIDE SEQUENCE [LARGE SCALE GENOMIC DNA]</scope>
    <source>
        <strain evidence="2 3">01/688</strain>
    </source>
</reference>
<evidence type="ECO:0000313" key="2">
    <source>
        <dbReference type="EMBL" id="RAK46655.1"/>
    </source>
</evidence>
<dbReference type="InterPro" id="IPR029045">
    <property type="entry name" value="ClpP/crotonase-like_dom_sf"/>
</dbReference>
<dbReference type="GO" id="GO:0008236">
    <property type="term" value="F:serine-type peptidase activity"/>
    <property type="evidence" value="ECO:0007669"/>
    <property type="project" value="InterPro"/>
</dbReference>
<dbReference type="Gene3D" id="3.90.226.10">
    <property type="entry name" value="2-enoyl-CoA Hydratase, Chain A, domain 1"/>
    <property type="match status" value="1"/>
</dbReference>
<evidence type="ECO:0000313" key="3">
    <source>
        <dbReference type="Proteomes" id="UP000249808"/>
    </source>
</evidence>
<dbReference type="RefSeq" id="WP_111714858.1">
    <property type="nucleotide sequence ID" value="NZ_JBHSSR010000001.1"/>
</dbReference>
<protein>
    <recommendedName>
        <fullName evidence="1">Tail specific protease domain-containing protein</fullName>
    </recommendedName>
</protein>
<dbReference type="Pfam" id="PF03572">
    <property type="entry name" value="Peptidase_S41"/>
    <property type="match status" value="1"/>
</dbReference>
<proteinExistence type="predicted"/>
<keyword evidence="3" id="KW-1185">Reference proteome</keyword>
<organism evidence="2 3">
    <name type="scientific">Macrococcus epidermidis</name>
    <dbReference type="NCBI Taxonomy" id="1902580"/>
    <lineage>
        <taxon>Bacteria</taxon>
        <taxon>Bacillati</taxon>
        <taxon>Bacillota</taxon>
        <taxon>Bacilli</taxon>
        <taxon>Bacillales</taxon>
        <taxon>Staphylococcaceae</taxon>
        <taxon>Macrococcus</taxon>
    </lineage>
</organism>
<dbReference type="SUPFAM" id="SSF52096">
    <property type="entry name" value="ClpP/crotonase"/>
    <property type="match status" value="1"/>
</dbReference>
<dbReference type="EMBL" id="PZJH01000001">
    <property type="protein sequence ID" value="RAK46655.1"/>
    <property type="molecule type" value="Genomic_DNA"/>
</dbReference>
<name>A0A327ZWR8_9STAP</name>
<evidence type="ECO:0000259" key="1">
    <source>
        <dbReference type="Pfam" id="PF03572"/>
    </source>
</evidence>
<feature type="domain" description="Tail specific protease" evidence="1">
    <location>
        <begin position="164"/>
        <end position="375"/>
    </location>
</feature>
<accession>A0A327ZWR8</accession>
<dbReference type="Proteomes" id="UP000249808">
    <property type="component" value="Unassembled WGS sequence"/>
</dbReference>
<dbReference type="AlphaFoldDB" id="A0A327ZWR8"/>